<dbReference type="InterPro" id="IPR002347">
    <property type="entry name" value="SDR_fam"/>
</dbReference>
<accession>A0A1X7AR39</accession>
<reference evidence="4 5" key="1">
    <citation type="submission" date="2017-03" db="EMBL/GenBank/DDBJ databases">
        <authorList>
            <person name="Afonso C.L."/>
            <person name="Miller P.J."/>
            <person name="Scott M.A."/>
            <person name="Spackman E."/>
            <person name="Goraichik I."/>
            <person name="Dimitrov K.M."/>
            <person name="Suarez D.L."/>
            <person name="Swayne D.E."/>
        </authorList>
    </citation>
    <scope>NUCLEOTIDE SEQUENCE [LARGE SCALE GENOMIC DNA]</scope>
    <source>
        <strain evidence="4">SB41UT1</strain>
    </source>
</reference>
<dbReference type="Pfam" id="PF13561">
    <property type="entry name" value="adh_short_C2"/>
    <property type="match status" value="1"/>
</dbReference>
<dbReference type="SUPFAM" id="SSF51735">
    <property type="entry name" value="NAD(P)-binding Rossmann-fold domains"/>
    <property type="match status" value="1"/>
</dbReference>
<dbReference type="PRINTS" id="PR00081">
    <property type="entry name" value="GDHRDH"/>
</dbReference>
<gene>
    <name evidence="4" type="primary">linC_2</name>
    <name evidence="4" type="ORF">EHSB41UT_04522</name>
</gene>
<comment type="similarity">
    <text evidence="1 3">Belongs to the short-chain dehydrogenases/reductases (SDR) family.</text>
</comment>
<dbReference type="Gene3D" id="3.40.50.720">
    <property type="entry name" value="NAD(P)-binding Rossmann-like Domain"/>
    <property type="match status" value="1"/>
</dbReference>
<dbReference type="PANTHER" id="PTHR42760">
    <property type="entry name" value="SHORT-CHAIN DEHYDROGENASES/REDUCTASES FAMILY MEMBER"/>
    <property type="match status" value="1"/>
</dbReference>
<dbReference type="EMBL" id="FWPT01000015">
    <property type="protein sequence ID" value="SMA50705.1"/>
    <property type="molecule type" value="Genomic_DNA"/>
</dbReference>
<evidence type="ECO:0000313" key="5">
    <source>
        <dbReference type="Proteomes" id="UP000196573"/>
    </source>
</evidence>
<keyword evidence="5" id="KW-1185">Reference proteome</keyword>
<evidence type="ECO:0000256" key="3">
    <source>
        <dbReference type="RuleBase" id="RU000363"/>
    </source>
</evidence>
<evidence type="ECO:0000256" key="1">
    <source>
        <dbReference type="ARBA" id="ARBA00006484"/>
    </source>
</evidence>
<sequence>MTDTKNDSQLPPLCDGGFAHGPAENYEIPRYDYSGKVALVTGASQGIGRHVSIALARCGATVVATSRSQGGPETVDMINSDQQSQKVGGKAVFMACDVSSEANVQEVVNETINRFGTLHFAINNAGHSGVNNLVEDQSEKNYDDVFNTNVKGTLFCMKAEIKAMRRNEPPANRKVTGPEYAGPGVVQQRSGYGRIINIGSAASFIGFPRAGMYIASKHAIWGFTQTAALELAGDTDIRVNMVVPGSVKTHNYDLFTEGSEQMKAGMINAHPTRQILMPEDVVPAVLFLCSDGAFFCVGGALSVDGGYMTQ</sequence>
<dbReference type="PRINTS" id="PR00080">
    <property type="entry name" value="SDRFAMILY"/>
</dbReference>
<dbReference type="CDD" id="cd05233">
    <property type="entry name" value="SDR_c"/>
    <property type="match status" value="1"/>
</dbReference>
<dbReference type="AlphaFoldDB" id="A0A1X7AR39"/>
<evidence type="ECO:0000256" key="2">
    <source>
        <dbReference type="ARBA" id="ARBA00023002"/>
    </source>
</evidence>
<dbReference type="RefSeq" id="WP_087113142.1">
    <property type="nucleotide sequence ID" value="NZ_CBCSCN010000015.1"/>
</dbReference>
<dbReference type="GO" id="GO:0016616">
    <property type="term" value="F:oxidoreductase activity, acting on the CH-OH group of donors, NAD or NADP as acceptor"/>
    <property type="evidence" value="ECO:0007669"/>
    <property type="project" value="TreeGrafter"/>
</dbReference>
<dbReference type="Pfam" id="PF00106">
    <property type="entry name" value="adh_short"/>
    <property type="match status" value="1"/>
</dbReference>
<keyword evidence="2 4" id="KW-0560">Oxidoreductase</keyword>
<dbReference type="PANTHER" id="PTHR42760:SF133">
    <property type="entry name" value="3-OXOACYL-[ACYL-CARRIER-PROTEIN] REDUCTASE"/>
    <property type="match status" value="1"/>
</dbReference>
<dbReference type="EC" id="1.1.1.-" evidence="4"/>
<proteinExistence type="inferred from homology"/>
<dbReference type="InterPro" id="IPR036291">
    <property type="entry name" value="NAD(P)-bd_dom_sf"/>
</dbReference>
<dbReference type="Proteomes" id="UP000196573">
    <property type="component" value="Unassembled WGS sequence"/>
</dbReference>
<name>A0A1X7AR39_9GAMM</name>
<evidence type="ECO:0000313" key="4">
    <source>
        <dbReference type="EMBL" id="SMA50705.1"/>
    </source>
</evidence>
<organism evidence="4 5">
    <name type="scientific">Parendozoicomonas haliclonae</name>
    <dbReference type="NCBI Taxonomy" id="1960125"/>
    <lineage>
        <taxon>Bacteria</taxon>
        <taxon>Pseudomonadati</taxon>
        <taxon>Pseudomonadota</taxon>
        <taxon>Gammaproteobacteria</taxon>
        <taxon>Oceanospirillales</taxon>
        <taxon>Endozoicomonadaceae</taxon>
        <taxon>Parendozoicomonas</taxon>
    </lineage>
</organism>
<protein>
    <submittedName>
        <fullName evidence="4">2,5-dichloro-2,5-cyclohexadiene-1,4-diol dehydrogenase</fullName>
        <ecNumber evidence="4">1.1.1.-</ecNumber>
    </submittedName>
</protein>
<dbReference type="OrthoDB" id="9786435at2"/>